<dbReference type="PANTHER" id="PTHR31234">
    <property type="entry name" value="LATE EMBRYOGENESIS ABUNDANT (LEA) HYDROXYPROLINE-RICH GLYCOPROTEIN FAMILY"/>
    <property type="match status" value="1"/>
</dbReference>
<keyword evidence="4 6" id="KW-0472">Membrane</keyword>
<keyword evidence="3 6" id="KW-1133">Transmembrane helix</keyword>
<evidence type="ECO:0000259" key="7">
    <source>
        <dbReference type="Pfam" id="PF03168"/>
    </source>
</evidence>
<dbReference type="Pfam" id="PF03168">
    <property type="entry name" value="LEA_2"/>
    <property type="match status" value="1"/>
</dbReference>
<keyword evidence="9" id="KW-1185">Reference proteome</keyword>
<evidence type="ECO:0000256" key="2">
    <source>
        <dbReference type="ARBA" id="ARBA00022692"/>
    </source>
</evidence>
<keyword evidence="2 6" id="KW-0812">Transmembrane</keyword>
<dbReference type="PANTHER" id="PTHR31234:SF2">
    <property type="entry name" value="OS05G0199100 PROTEIN"/>
    <property type="match status" value="1"/>
</dbReference>
<dbReference type="Proteomes" id="UP001479436">
    <property type="component" value="Unassembled WGS sequence"/>
</dbReference>
<sequence length="249" mass="27724">MTETSIKSLALEEDSHDSSHSTQRGHNNRSNSYISVKSSKKRRCSCCCCCCRTRKSRCICAIITVLILIGIAIALYFCIPRGMPDVSLENFTILDLDAKEAELKSASHMILPKVLTLDVDLYLKTQNPNLIPIKVNDILVNAYYVGENLKIKVAQGSLPAPVTFKPNSNTIFTLPLKLAFNTTDNESLWAIRDLLDRCGITGPNKQQLIISYDAEITVALISWLGIKPTISNDIRFDCPLNSDFDILKI</sequence>
<feature type="transmembrane region" description="Helical" evidence="6">
    <location>
        <begin position="58"/>
        <end position="77"/>
    </location>
</feature>
<evidence type="ECO:0000256" key="1">
    <source>
        <dbReference type="ARBA" id="ARBA00004167"/>
    </source>
</evidence>
<dbReference type="SUPFAM" id="SSF117070">
    <property type="entry name" value="LEA14-like"/>
    <property type="match status" value="1"/>
</dbReference>
<feature type="region of interest" description="Disordered" evidence="5">
    <location>
        <begin position="1"/>
        <end position="34"/>
    </location>
</feature>
<evidence type="ECO:0000256" key="5">
    <source>
        <dbReference type="SAM" id="MobiDB-lite"/>
    </source>
</evidence>
<evidence type="ECO:0000256" key="3">
    <source>
        <dbReference type="ARBA" id="ARBA00022989"/>
    </source>
</evidence>
<evidence type="ECO:0000313" key="9">
    <source>
        <dbReference type="Proteomes" id="UP001479436"/>
    </source>
</evidence>
<dbReference type="InterPro" id="IPR044839">
    <property type="entry name" value="NDR1-like"/>
</dbReference>
<dbReference type="InterPro" id="IPR004864">
    <property type="entry name" value="LEA_2"/>
</dbReference>
<feature type="compositionally biased region" description="Polar residues" evidence="5">
    <location>
        <begin position="20"/>
        <end position="34"/>
    </location>
</feature>
<protein>
    <recommendedName>
        <fullName evidence="7">Late embryogenesis abundant protein LEA-2 subgroup domain-containing protein</fullName>
    </recommendedName>
</protein>
<proteinExistence type="predicted"/>
<accession>A0ABR2WVX7</accession>
<evidence type="ECO:0000313" key="8">
    <source>
        <dbReference type="EMBL" id="KAK9765673.1"/>
    </source>
</evidence>
<evidence type="ECO:0000256" key="4">
    <source>
        <dbReference type="ARBA" id="ARBA00023136"/>
    </source>
</evidence>
<dbReference type="EMBL" id="JASJQH010000238">
    <property type="protein sequence ID" value="KAK9765673.1"/>
    <property type="molecule type" value="Genomic_DNA"/>
</dbReference>
<gene>
    <name evidence="8" type="ORF">K7432_005794</name>
</gene>
<organism evidence="8 9">
    <name type="scientific">Basidiobolus ranarum</name>
    <dbReference type="NCBI Taxonomy" id="34480"/>
    <lineage>
        <taxon>Eukaryota</taxon>
        <taxon>Fungi</taxon>
        <taxon>Fungi incertae sedis</taxon>
        <taxon>Zoopagomycota</taxon>
        <taxon>Entomophthoromycotina</taxon>
        <taxon>Basidiobolomycetes</taxon>
        <taxon>Basidiobolales</taxon>
        <taxon>Basidiobolaceae</taxon>
        <taxon>Basidiobolus</taxon>
    </lineage>
</organism>
<evidence type="ECO:0000256" key="6">
    <source>
        <dbReference type="SAM" id="Phobius"/>
    </source>
</evidence>
<comment type="subcellular location">
    <subcellularLocation>
        <location evidence="1">Membrane</location>
        <topology evidence="1">Single-pass membrane protein</topology>
    </subcellularLocation>
</comment>
<reference evidence="8 9" key="1">
    <citation type="submission" date="2023-04" db="EMBL/GenBank/DDBJ databases">
        <title>Genome of Basidiobolus ranarum AG-B5.</title>
        <authorList>
            <person name="Stajich J.E."/>
            <person name="Carter-House D."/>
            <person name="Gryganskyi A."/>
        </authorList>
    </citation>
    <scope>NUCLEOTIDE SEQUENCE [LARGE SCALE GENOMIC DNA]</scope>
    <source>
        <strain evidence="8 9">AG-B5</strain>
    </source>
</reference>
<name>A0ABR2WVX7_9FUNG</name>
<dbReference type="Gene3D" id="2.60.40.1820">
    <property type="match status" value="1"/>
</dbReference>
<comment type="caution">
    <text evidence="8">The sequence shown here is derived from an EMBL/GenBank/DDBJ whole genome shotgun (WGS) entry which is preliminary data.</text>
</comment>
<feature type="domain" description="Late embryogenesis abundant protein LEA-2 subgroup" evidence="7">
    <location>
        <begin position="123"/>
        <end position="222"/>
    </location>
</feature>